<dbReference type="PANTHER" id="PTHR34477:SF5">
    <property type="entry name" value="BSL5627 PROTEIN"/>
    <property type="match status" value="1"/>
</dbReference>
<dbReference type="SUPFAM" id="SSF82771">
    <property type="entry name" value="GIY-YIG endonuclease"/>
    <property type="match status" value="1"/>
</dbReference>
<name>A0A967AFZ3_9FLAO</name>
<dbReference type="AlphaFoldDB" id="A0A967AFZ3"/>
<proteinExistence type="inferred from homology"/>
<sequence>MKRTHHTYYVYILCNKPKGVLYIGVTAGIHGRLERHKLGEGSKFTKKYNVTHLVYYEEFQYIIDAIAREKKLKKWKRAWKIALIEEENPEWKDLITV</sequence>
<dbReference type="Pfam" id="PF01541">
    <property type="entry name" value="GIY-YIG"/>
    <property type="match status" value="1"/>
</dbReference>
<feature type="domain" description="GIY-YIG" evidence="2">
    <location>
        <begin position="6"/>
        <end position="82"/>
    </location>
</feature>
<evidence type="ECO:0000256" key="1">
    <source>
        <dbReference type="ARBA" id="ARBA00007435"/>
    </source>
</evidence>
<reference evidence="3" key="1">
    <citation type="submission" date="2020-03" db="EMBL/GenBank/DDBJ databases">
        <title>Psychroflexus Maritimus sp. nov., isolate from marine sediment.</title>
        <authorList>
            <person name="Zhong Y.-L."/>
        </authorList>
    </citation>
    <scope>NUCLEOTIDE SEQUENCE</scope>
    <source>
        <strain evidence="3">C1</strain>
    </source>
</reference>
<dbReference type="Proteomes" id="UP000643701">
    <property type="component" value="Unassembled WGS sequence"/>
</dbReference>
<gene>
    <name evidence="3" type="ORF">G7034_06015</name>
</gene>
<dbReference type="CDD" id="cd10448">
    <property type="entry name" value="GIY-YIG_unchar_3"/>
    <property type="match status" value="1"/>
</dbReference>
<evidence type="ECO:0000313" key="4">
    <source>
        <dbReference type="Proteomes" id="UP000643701"/>
    </source>
</evidence>
<dbReference type="Gene3D" id="3.40.1440.10">
    <property type="entry name" value="GIY-YIG endonuclease"/>
    <property type="match status" value="1"/>
</dbReference>
<dbReference type="PROSITE" id="PS50164">
    <property type="entry name" value="GIY_YIG"/>
    <property type="match status" value="1"/>
</dbReference>
<dbReference type="InterPro" id="IPR050190">
    <property type="entry name" value="UPF0213_domain"/>
</dbReference>
<dbReference type="EMBL" id="JAANAS010000042">
    <property type="protein sequence ID" value="NGZ89806.1"/>
    <property type="molecule type" value="Genomic_DNA"/>
</dbReference>
<organism evidence="3 4">
    <name type="scientific">Psychroflexus maritimus</name>
    <dbReference type="NCBI Taxonomy" id="2714865"/>
    <lineage>
        <taxon>Bacteria</taxon>
        <taxon>Pseudomonadati</taxon>
        <taxon>Bacteroidota</taxon>
        <taxon>Flavobacteriia</taxon>
        <taxon>Flavobacteriales</taxon>
        <taxon>Flavobacteriaceae</taxon>
        <taxon>Psychroflexus</taxon>
    </lineage>
</organism>
<dbReference type="InterPro" id="IPR000305">
    <property type="entry name" value="GIY-YIG_endonuc"/>
</dbReference>
<accession>A0A967AFZ3</accession>
<evidence type="ECO:0000259" key="2">
    <source>
        <dbReference type="PROSITE" id="PS50164"/>
    </source>
</evidence>
<dbReference type="InterPro" id="IPR035901">
    <property type="entry name" value="GIY-YIG_endonuc_sf"/>
</dbReference>
<dbReference type="PANTHER" id="PTHR34477">
    <property type="entry name" value="UPF0213 PROTEIN YHBQ"/>
    <property type="match status" value="1"/>
</dbReference>
<keyword evidence="4" id="KW-1185">Reference proteome</keyword>
<protein>
    <submittedName>
        <fullName evidence="3">GIY-YIG nuclease family protein</fullName>
    </submittedName>
</protein>
<evidence type="ECO:0000313" key="3">
    <source>
        <dbReference type="EMBL" id="NGZ89806.1"/>
    </source>
</evidence>
<dbReference type="RefSeq" id="WP_166400065.1">
    <property type="nucleotide sequence ID" value="NZ_JAANAS010000042.1"/>
</dbReference>
<comment type="caution">
    <text evidence="3">The sequence shown here is derived from an EMBL/GenBank/DDBJ whole genome shotgun (WGS) entry which is preliminary data.</text>
</comment>
<comment type="similarity">
    <text evidence="1">Belongs to the UPF0213 family.</text>
</comment>